<evidence type="ECO:0000259" key="4">
    <source>
        <dbReference type="PROSITE" id="PS50162"/>
    </source>
</evidence>
<dbReference type="GO" id="GO:0000724">
    <property type="term" value="P:double-strand break repair via homologous recombination"/>
    <property type="evidence" value="ECO:0007669"/>
    <property type="project" value="TreeGrafter"/>
</dbReference>
<keyword evidence="2" id="KW-0539">Nucleus</keyword>
<feature type="compositionally biased region" description="Basic and acidic residues" evidence="3">
    <location>
        <begin position="289"/>
        <end position="301"/>
    </location>
</feature>
<dbReference type="Gene3D" id="3.40.50.300">
    <property type="entry name" value="P-loop containing nucleotide triphosphate hydrolases"/>
    <property type="match status" value="1"/>
</dbReference>
<dbReference type="AlphaFoldDB" id="L8H4H2"/>
<dbReference type="GO" id="GO:0005815">
    <property type="term" value="C:microtubule organizing center"/>
    <property type="evidence" value="ECO:0007669"/>
    <property type="project" value="TreeGrafter"/>
</dbReference>
<dbReference type="Pfam" id="PF08423">
    <property type="entry name" value="Rad51"/>
    <property type="match status" value="1"/>
</dbReference>
<dbReference type="GO" id="GO:0000723">
    <property type="term" value="P:telomere maintenance"/>
    <property type="evidence" value="ECO:0007669"/>
    <property type="project" value="TreeGrafter"/>
</dbReference>
<dbReference type="RefSeq" id="XP_004341700.1">
    <property type="nucleotide sequence ID" value="XM_004341652.1"/>
</dbReference>
<feature type="domain" description="RecA family profile 1" evidence="4">
    <location>
        <begin position="36"/>
        <end position="209"/>
    </location>
</feature>
<proteinExistence type="predicted"/>
<dbReference type="GO" id="GO:0007131">
    <property type="term" value="P:reciprocal meiotic recombination"/>
    <property type="evidence" value="ECO:0007669"/>
    <property type="project" value="TreeGrafter"/>
</dbReference>
<feature type="region of interest" description="Disordered" evidence="3">
    <location>
        <begin position="287"/>
        <end position="307"/>
    </location>
</feature>
<dbReference type="InterPro" id="IPR027417">
    <property type="entry name" value="P-loop_NTPase"/>
</dbReference>
<evidence type="ECO:0000256" key="3">
    <source>
        <dbReference type="SAM" id="MobiDB-lite"/>
    </source>
</evidence>
<sequence length="307" mass="32663">MSVEEVCTLQRSLRLAYAATPIPATLLLQQARAHHHPPELSVGLTALDELLGGGGLRAGEVTEVVGGAAAGKTALCLQACASALADPRATVAFVDSANAFTPTRLLPLLPHADVMTAMSALARLRCWRVHDGQSLLTLLHQLLDELASPHQEGDYARNLRLVVVDCVASLLAPLLSSASLGHSLVSGISRALRLLATRHNLVVLVTNYVVGGDEESRDVVKPALGESWGMTSATRLYVHRQASSMQSGADGTISALYYAALVKSSRQECTGDRVWFGIDGQGLAPLQDESAHHHQQQRMDYDDAAPS</sequence>
<dbReference type="KEGG" id="acan:ACA1_198280"/>
<reference evidence="5 6" key="1">
    <citation type="journal article" date="2013" name="Genome Biol.">
        <title>Genome of Acanthamoeba castellanii highlights extensive lateral gene transfer and early evolution of tyrosine kinase signaling.</title>
        <authorList>
            <person name="Clarke M."/>
            <person name="Lohan A.J."/>
            <person name="Liu B."/>
            <person name="Lagkouvardos I."/>
            <person name="Roy S."/>
            <person name="Zafar N."/>
            <person name="Bertelli C."/>
            <person name="Schilde C."/>
            <person name="Kianianmomeni A."/>
            <person name="Burglin T.R."/>
            <person name="Frech C."/>
            <person name="Turcotte B."/>
            <person name="Kopec K.O."/>
            <person name="Synnott J.M."/>
            <person name="Choo C."/>
            <person name="Paponov I."/>
            <person name="Finkler A."/>
            <person name="Soon Heng Tan C."/>
            <person name="Hutchins A.P."/>
            <person name="Weinmeier T."/>
            <person name="Rattei T."/>
            <person name="Chu J.S."/>
            <person name="Gimenez G."/>
            <person name="Irimia M."/>
            <person name="Rigden D.J."/>
            <person name="Fitzpatrick D.A."/>
            <person name="Lorenzo-Morales J."/>
            <person name="Bateman A."/>
            <person name="Chiu C.H."/>
            <person name="Tang P."/>
            <person name="Hegemann P."/>
            <person name="Fromm H."/>
            <person name="Raoult D."/>
            <person name="Greub G."/>
            <person name="Miranda-Saavedra D."/>
            <person name="Chen N."/>
            <person name="Nash P."/>
            <person name="Ginger M.L."/>
            <person name="Horn M."/>
            <person name="Schaap P."/>
            <person name="Caler L."/>
            <person name="Loftus B."/>
        </authorList>
    </citation>
    <scope>NUCLEOTIDE SEQUENCE [LARGE SCALE GENOMIC DNA]</scope>
    <source>
        <strain evidence="5 6">Neff</strain>
    </source>
</reference>
<dbReference type="InterPro" id="IPR013632">
    <property type="entry name" value="Rad51_C"/>
</dbReference>
<evidence type="ECO:0000313" key="5">
    <source>
        <dbReference type="EMBL" id="ELR19608.1"/>
    </source>
</evidence>
<dbReference type="GO" id="GO:0005524">
    <property type="term" value="F:ATP binding"/>
    <property type="evidence" value="ECO:0007669"/>
    <property type="project" value="InterPro"/>
</dbReference>
<dbReference type="PANTHER" id="PTHR46457:SF1">
    <property type="entry name" value="DNA REPAIR PROTEIN RAD51 HOMOLOG 4"/>
    <property type="match status" value="1"/>
</dbReference>
<dbReference type="InterPro" id="IPR020588">
    <property type="entry name" value="RecA_ATP-bd"/>
</dbReference>
<dbReference type="Proteomes" id="UP000011083">
    <property type="component" value="Unassembled WGS sequence"/>
</dbReference>
<gene>
    <name evidence="5" type="ORF">ACA1_198280</name>
</gene>
<dbReference type="InterPro" id="IPR051988">
    <property type="entry name" value="HRR_RAD51_Paralog"/>
</dbReference>
<organism evidence="5 6">
    <name type="scientific">Acanthamoeba castellanii (strain ATCC 30010 / Neff)</name>
    <dbReference type="NCBI Taxonomy" id="1257118"/>
    <lineage>
        <taxon>Eukaryota</taxon>
        <taxon>Amoebozoa</taxon>
        <taxon>Discosea</taxon>
        <taxon>Longamoebia</taxon>
        <taxon>Centramoebida</taxon>
        <taxon>Acanthamoebidae</taxon>
        <taxon>Acanthamoeba</taxon>
    </lineage>
</organism>
<dbReference type="EMBL" id="KB007932">
    <property type="protein sequence ID" value="ELR19608.1"/>
    <property type="molecule type" value="Genomic_DNA"/>
</dbReference>
<dbReference type="OMA" id="QRIHTFR"/>
<dbReference type="GO" id="GO:0140664">
    <property type="term" value="F:ATP-dependent DNA damage sensor activity"/>
    <property type="evidence" value="ECO:0007669"/>
    <property type="project" value="InterPro"/>
</dbReference>
<dbReference type="PROSITE" id="PS50162">
    <property type="entry name" value="RECA_2"/>
    <property type="match status" value="1"/>
</dbReference>
<dbReference type="SUPFAM" id="SSF52540">
    <property type="entry name" value="P-loop containing nucleoside triphosphate hydrolases"/>
    <property type="match status" value="1"/>
</dbReference>
<dbReference type="PANTHER" id="PTHR46457">
    <property type="entry name" value="DNA REPAIR PROTEIN RAD51 HOMOLOG 4"/>
    <property type="match status" value="1"/>
</dbReference>
<dbReference type="GO" id="GO:0033063">
    <property type="term" value="C:Rad51B-Rad51C-Rad51D-XRCC2 complex"/>
    <property type="evidence" value="ECO:0007669"/>
    <property type="project" value="TreeGrafter"/>
</dbReference>
<dbReference type="GO" id="GO:0000400">
    <property type="term" value="F:four-way junction DNA binding"/>
    <property type="evidence" value="ECO:0007669"/>
    <property type="project" value="TreeGrafter"/>
</dbReference>
<evidence type="ECO:0000256" key="1">
    <source>
        <dbReference type="ARBA" id="ARBA00004123"/>
    </source>
</evidence>
<dbReference type="GO" id="GO:0003697">
    <property type="term" value="F:single-stranded DNA binding"/>
    <property type="evidence" value="ECO:0007669"/>
    <property type="project" value="TreeGrafter"/>
</dbReference>
<dbReference type="GO" id="GO:0005657">
    <property type="term" value="C:replication fork"/>
    <property type="evidence" value="ECO:0007669"/>
    <property type="project" value="TreeGrafter"/>
</dbReference>
<dbReference type="GeneID" id="14920431"/>
<evidence type="ECO:0000256" key="2">
    <source>
        <dbReference type="ARBA" id="ARBA00023242"/>
    </source>
</evidence>
<comment type="subcellular location">
    <subcellularLocation>
        <location evidence="1">Nucleus</location>
    </subcellularLocation>
</comment>
<protein>
    <recommendedName>
        <fullName evidence="4">RecA family profile 1 domain-containing protein</fullName>
    </recommendedName>
</protein>
<accession>L8H4H2</accession>
<dbReference type="GO" id="GO:0042148">
    <property type="term" value="P:DNA strand invasion"/>
    <property type="evidence" value="ECO:0007669"/>
    <property type="project" value="TreeGrafter"/>
</dbReference>
<evidence type="ECO:0000313" key="6">
    <source>
        <dbReference type="Proteomes" id="UP000011083"/>
    </source>
</evidence>
<dbReference type="OrthoDB" id="336321at2759"/>
<dbReference type="VEuPathDB" id="AmoebaDB:ACA1_198280"/>
<keyword evidence="6" id="KW-1185">Reference proteome</keyword>
<dbReference type="STRING" id="1257118.L8H4H2"/>
<name>L8H4H2_ACACF</name>